<dbReference type="NCBIfam" id="TIGR02115">
    <property type="entry name" value="potass_kdpF"/>
    <property type="match status" value="1"/>
</dbReference>
<dbReference type="AlphaFoldDB" id="A0A5P6P9J4"/>
<dbReference type="KEGG" id="bbet:F8237_22840"/>
<dbReference type="Pfam" id="PF09604">
    <property type="entry name" value="Potass_KdpF"/>
    <property type="match status" value="1"/>
</dbReference>
<keyword evidence="1" id="KW-1133">Transmembrane helix</keyword>
<dbReference type="Proteomes" id="UP000325641">
    <property type="component" value="Chromosome"/>
</dbReference>
<name>A0A5P6P9J4_9BRAD</name>
<dbReference type="GO" id="GO:0008556">
    <property type="term" value="F:P-type potassium transmembrane transporter activity"/>
    <property type="evidence" value="ECO:0007669"/>
    <property type="project" value="InterPro"/>
</dbReference>
<keyword evidence="1" id="KW-0812">Transmembrane</keyword>
<dbReference type="InterPro" id="IPR011726">
    <property type="entry name" value="KdpF"/>
</dbReference>
<sequence>MFFDYALAGAVSLALLFYLTYALLRPERF</sequence>
<accession>A0A5P6P9J4</accession>
<proteinExistence type="predicted"/>
<evidence type="ECO:0000313" key="3">
    <source>
        <dbReference type="Proteomes" id="UP000325641"/>
    </source>
</evidence>
<reference evidence="3" key="1">
    <citation type="submission" date="2019-10" db="EMBL/GenBank/DDBJ databases">
        <title>Complete Genome Sequence of Bradyrhizobium betae type strain PL7HG1T.</title>
        <authorList>
            <person name="Bromfield E.S.P."/>
            <person name="Cloutier S."/>
        </authorList>
    </citation>
    <scope>NUCLEOTIDE SEQUENCE [LARGE SCALE GENOMIC DNA]</scope>
    <source>
        <strain evidence="3">PL7HG1</strain>
    </source>
</reference>
<evidence type="ECO:0000256" key="1">
    <source>
        <dbReference type="SAM" id="Phobius"/>
    </source>
</evidence>
<keyword evidence="1" id="KW-0472">Membrane</keyword>
<dbReference type="EMBL" id="CP044543">
    <property type="protein sequence ID" value="QFI74990.1"/>
    <property type="molecule type" value="Genomic_DNA"/>
</dbReference>
<gene>
    <name evidence="2" type="ORF">F8237_22840</name>
</gene>
<feature type="transmembrane region" description="Helical" evidence="1">
    <location>
        <begin position="6"/>
        <end position="24"/>
    </location>
</feature>
<dbReference type="RefSeq" id="WP_151648107.1">
    <property type="nucleotide sequence ID" value="NZ_CP044543.1"/>
</dbReference>
<organism evidence="2 3">
    <name type="scientific">Bradyrhizobium betae</name>
    <dbReference type="NCBI Taxonomy" id="244734"/>
    <lineage>
        <taxon>Bacteria</taxon>
        <taxon>Pseudomonadati</taxon>
        <taxon>Pseudomonadota</taxon>
        <taxon>Alphaproteobacteria</taxon>
        <taxon>Hyphomicrobiales</taxon>
        <taxon>Nitrobacteraceae</taxon>
        <taxon>Bradyrhizobium</taxon>
    </lineage>
</organism>
<protein>
    <submittedName>
        <fullName evidence="2">K(+)-transporting ATPase subunit F</fullName>
    </submittedName>
</protein>
<dbReference type="NCBIfam" id="NF011342">
    <property type="entry name" value="PRK14759.1"/>
    <property type="match status" value="1"/>
</dbReference>
<evidence type="ECO:0000313" key="2">
    <source>
        <dbReference type="EMBL" id="QFI74990.1"/>
    </source>
</evidence>
<dbReference type="GO" id="GO:0005886">
    <property type="term" value="C:plasma membrane"/>
    <property type="evidence" value="ECO:0007669"/>
    <property type="project" value="InterPro"/>
</dbReference>